<dbReference type="Gene3D" id="3.50.50.60">
    <property type="entry name" value="FAD/NAD(P)-binding domain"/>
    <property type="match status" value="1"/>
</dbReference>
<dbReference type="InterPro" id="IPR006076">
    <property type="entry name" value="FAD-dep_OxRdtase"/>
</dbReference>
<feature type="domain" description="FAD dependent oxidoreductase" evidence="1">
    <location>
        <begin position="2"/>
        <end position="349"/>
    </location>
</feature>
<accession>A0AA38RTQ6</accession>
<evidence type="ECO:0000313" key="2">
    <source>
        <dbReference type="EMBL" id="KAJ9156527.1"/>
    </source>
</evidence>
<dbReference type="Gene3D" id="3.30.9.10">
    <property type="entry name" value="D-Amino Acid Oxidase, subunit A, domain 2"/>
    <property type="match status" value="1"/>
</dbReference>
<evidence type="ECO:0000259" key="1">
    <source>
        <dbReference type="Pfam" id="PF01266"/>
    </source>
</evidence>
<organism evidence="2 3">
    <name type="scientific">Pleurostoma richardsiae</name>
    <dbReference type="NCBI Taxonomy" id="41990"/>
    <lineage>
        <taxon>Eukaryota</taxon>
        <taxon>Fungi</taxon>
        <taxon>Dikarya</taxon>
        <taxon>Ascomycota</taxon>
        <taxon>Pezizomycotina</taxon>
        <taxon>Sordariomycetes</taxon>
        <taxon>Sordariomycetidae</taxon>
        <taxon>Calosphaeriales</taxon>
        <taxon>Pleurostomataceae</taxon>
        <taxon>Pleurostoma</taxon>
    </lineage>
</organism>
<dbReference type="Proteomes" id="UP001174694">
    <property type="component" value="Unassembled WGS sequence"/>
</dbReference>
<dbReference type="GO" id="GO:0005737">
    <property type="term" value="C:cytoplasm"/>
    <property type="evidence" value="ECO:0007669"/>
    <property type="project" value="TreeGrafter"/>
</dbReference>
<dbReference type="AlphaFoldDB" id="A0AA38RTQ6"/>
<keyword evidence="3" id="KW-1185">Reference proteome</keyword>
<sequence length="390" mass="43136">MLEAREVCSGATARNGGHVKPDVYLNILKYTEEFGAEAAAAFASFEAANVLAVKDLVEREGIDCDFTLTRALDVYLDADHAKATEEAYRKLLQIGTANLADVQLLKGKDAEQLSGVKGAKACFSFTAAHLWPYKLVLGLLSKLVKKGINVQTNTPVHSVSDTPDSKGRWTVVTPRGSISAKKVIFATNGYTAAIAPQFKNKIIPIRGICSRIVAPPGMPTQRLTHTYSIKHESALADYMIVRLDGSIVIGGAKTRFWHDRSQWYNVTDDTKLIEPARTYFDDVIQRHFKGWEESGAYTDKLWTGIQGWTTDRMPWIGEVPDKPGQFIFAGFNGHGMPLICLASQSLADMVMGKRFEDTSLPKLFKPTRERLRSTKNDILGTVDQPTQPKL</sequence>
<name>A0AA38RTQ6_9PEZI</name>
<dbReference type="InterPro" id="IPR036188">
    <property type="entry name" value="FAD/NAD-bd_sf"/>
</dbReference>
<dbReference type="SUPFAM" id="SSF51905">
    <property type="entry name" value="FAD/NAD(P)-binding domain"/>
    <property type="match status" value="1"/>
</dbReference>
<dbReference type="PANTHER" id="PTHR13847:SF279">
    <property type="entry name" value="FAD DEPENDENT OXIDOREDUCTASE DOMAIN-CONTAINING PROTEIN-RELATED"/>
    <property type="match status" value="1"/>
</dbReference>
<dbReference type="EMBL" id="JANBVO010000002">
    <property type="protein sequence ID" value="KAJ9156527.1"/>
    <property type="molecule type" value="Genomic_DNA"/>
</dbReference>
<comment type="caution">
    <text evidence="2">The sequence shown here is derived from an EMBL/GenBank/DDBJ whole genome shotgun (WGS) entry which is preliminary data.</text>
</comment>
<proteinExistence type="predicted"/>
<dbReference type="PANTHER" id="PTHR13847">
    <property type="entry name" value="SARCOSINE DEHYDROGENASE-RELATED"/>
    <property type="match status" value="1"/>
</dbReference>
<protein>
    <submittedName>
        <fullName evidence="2">FAD dependent oxidoreductase</fullName>
    </submittedName>
</protein>
<evidence type="ECO:0000313" key="3">
    <source>
        <dbReference type="Proteomes" id="UP001174694"/>
    </source>
</evidence>
<gene>
    <name evidence="2" type="ORF">NKR23_g1134</name>
</gene>
<reference evidence="2" key="1">
    <citation type="submission" date="2022-07" db="EMBL/GenBank/DDBJ databases">
        <title>Fungi with potential for degradation of polypropylene.</title>
        <authorList>
            <person name="Gostincar C."/>
        </authorList>
    </citation>
    <scope>NUCLEOTIDE SEQUENCE</scope>
    <source>
        <strain evidence="2">EXF-13308</strain>
    </source>
</reference>
<dbReference type="Pfam" id="PF01266">
    <property type="entry name" value="DAO"/>
    <property type="match status" value="1"/>
</dbReference>